<dbReference type="InterPro" id="IPR001611">
    <property type="entry name" value="Leu-rich_rpt"/>
</dbReference>
<dbReference type="PANTHER" id="PTHR47566">
    <property type="match status" value="1"/>
</dbReference>
<dbReference type="EMBL" id="SPRH01000053">
    <property type="protein sequence ID" value="TIB97080.1"/>
    <property type="molecule type" value="Genomic_DNA"/>
</dbReference>
<dbReference type="SUPFAM" id="SSF52058">
    <property type="entry name" value="L domain-like"/>
    <property type="match status" value="1"/>
</dbReference>
<feature type="region of interest" description="Disordered" evidence="3">
    <location>
        <begin position="254"/>
        <end position="318"/>
    </location>
</feature>
<evidence type="ECO:0000256" key="2">
    <source>
        <dbReference type="ARBA" id="ARBA00022737"/>
    </source>
</evidence>
<protein>
    <submittedName>
        <fullName evidence="4">L domain-like protein</fullName>
    </submittedName>
</protein>
<keyword evidence="2" id="KW-0677">Repeat</keyword>
<dbReference type="AlphaFoldDB" id="A0A4T0PHT8"/>
<dbReference type="EMBL" id="SPRW01000014">
    <property type="protein sequence ID" value="TIC66973.1"/>
    <property type="molecule type" value="Genomic_DNA"/>
</dbReference>
<dbReference type="Gene3D" id="3.80.10.10">
    <property type="entry name" value="Ribonuclease Inhibitor"/>
    <property type="match status" value="3"/>
</dbReference>
<dbReference type="PANTHER" id="PTHR47566:SF1">
    <property type="entry name" value="PROTEIN NUD1"/>
    <property type="match status" value="1"/>
</dbReference>
<dbReference type="SMART" id="SM00365">
    <property type="entry name" value="LRR_SD22"/>
    <property type="match status" value="4"/>
</dbReference>
<evidence type="ECO:0000256" key="1">
    <source>
        <dbReference type="ARBA" id="ARBA00022614"/>
    </source>
</evidence>
<feature type="region of interest" description="Disordered" evidence="3">
    <location>
        <begin position="1"/>
        <end position="31"/>
    </location>
</feature>
<comment type="caution">
    <text evidence="4">The sequence shown here is derived from an EMBL/GenBank/DDBJ whole genome shotgun (WGS) entry which is preliminary data.</text>
</comment>
<organism evidence="4 6">
    <name type="scientific">Wallemia mellicola</name>
    <dbReference type="NCBI Taxonomy" id="1708541"/>
    <lineage>
        <taxon>Eukaryota</taxon>
        <taxon>Fungi</taxon>
        <taxon>Dikarya</taxon>
        <taxon>Basidiomycota</taxon>
        <taxon>Wallemiomycotina</taxon>
        <taxon>Wallemiomycetes</taxon>
        <taxon>Wallemiales</taxon>
        <taxon>Wallemiaceae</taxon>
        <taxon>Wallemia</taxon>
    </lineage>
</organism>
<dbReference type="Proteomes" id="UP000307169">
    <property type="component" value="Unassembled WGS sequence"/>
</dbReference>
<dbReference type="InterPro" id="IPR052574">
    <property type="entry name" value="CDIRP"/>
</dbReference>
<sequence length="760" mass="87298">MDEIEDDNLSVNWDSQSSNPNSNSIKSSNSLVNAKSNNPLDLENIFNNFKFTFNSTIDIPQQVQKSPTKSLFGQTNIDALVDELDIASNSSSNSLQTEQAKKKLKLSNNASSFTKDVSLFEPLHKSDRDILKEANQFMDLLRFNDSDTSPFKTSTPVNDDINSLKLRNNNHFNIDSIKKSKSHNDIFQQIQDMNSTEPYQSTSSIQSRQSQYTAQKVPGPTSMKFVEPDDYPYKEEYGNYVFDRNLKKWMPRDGFSDSDSESDPFEGIESLGEEPRSSIRSLRNPRSALKSSSTNTPARSVSFKQPSPKSLRKSSIKNKQALRDVFNDNAATSPASEFFRSNSLSKADTSSLFHKTLSELSNEEITINFTTSANLSSKKINNLIKLGVEADNLQYLNLSKNNIKSVLPLKSFKHLRQLNLDFNKIESLEGLDEIKGLQKLTVKNNLLYALDFYNYEWSKLEFLDLSNNNLIEIKSLAHLNNISFISLDNNSLKDIQFVTEFDKLKVLRLSNNKLKELDISKILNVRTLFIDNNKLRSLLNVSALKKLENLSSREQKGQYFELSMKDIRDIKRLYLSGNKLPKTFTAEYCYHLEYLEIAKCGLKSIPDNFSRVCPNLRVLNLNLNFIDNLKPLKNLRRLRRLSLVCCSIDKFDYEMLKSLEELEILDLRLNPLTEGLYSSELEYNYRLSLQNDSNYQEWLTKDKIFTDEEITDENFIKRVAYRGLIMTNSESLKLLDGLYLTNRDQLKASKLSELFKNLKM</sequence>
<keyword evidence="1" id="KW-0433">Leucine-rich repeat</keyword>
<proteinExistence type="predicted"/>
<evidence type="ECO:0000313" key="7">
    <source>
        <dbReference type="Proteomes" id="UP000309601"/>
    </source>
</evidence>
<dbReference type="GO" id="GO:1902412">
    <property type="term" value="P:regulation of mitotic cytokinesis"/>
    <property type="evidence" value="ECO:0007669"/>
    <property type="project" value="TreeGrafter"/>
</dbReference>
<dbReference type="GO" id="GO:0035591">
    <property type="term" value="F:signaling adaptor activity"/>
    <property type="evidence" value="ECO:0007669"/>
    <property type="project" value="TreeGrafter"/>
</dbReference>
<evidence type="ECO:0000256" key="3">
    <source>
        <dbReference type="SAM" id="MobiDB-lite"/>
    </source>
</evidence>
<dbReference type="PROSITE" id="PS51450">
    <property type="entry name" value="LRR"/>
    <property type="match status" value="5"/>
</dbReference>
<gene>
    <name evidence="5" type="ORF">E3Q02_01656</name>
    <name evidence="4" type="ORF">E3Q17_03559</name>
</gene>
<name>A0A4T0PHT8_9BASI</name>
<evidence type="ECO:0000313" key="4">
    <source>
        <dbReference type="EMBL" id="TIB97080.1"/>
    </source>
</evidence>
<reference evidence="6 7" key="1">
    <citation type="submission" date="2019-03" db="EMBL/GenBank/DDBJ databases">
        <title>Sequencing 25 genomes of Wallemia mellicola.</title>
        <authorList>
            <person name="Gostincar C."/>
        </authorList>
    </citation>
    <scope>NUCLEOTIDE SEQUENCE [LARGE SCALE GENOMIC DNA]</scope>
    <source>
        <strain evidence="4 6">EXF-1262</strain>
        <strain evidence="5 7">EXF-1274</strain>
    </source>
</reference>
<feature type="region of interest" description="Disordered" evidence="3">
    <location>
        <begin position="196"/>
        <end position="228"/>
    </location>
</feature>
<feature type="compositionally biased region" description="Low complexity" evidence="3">
    <location>
        <begin position="200"/>
        <end position="211"/>
    </location>
</feature>
<evidence type="ECO:0000313" key="5">
    <source>
        <dbReference type="EMBL" id="TIC66973.1"/>
    </source>
</evidence>
<dbReference type="InterPro" id="IPR025875">
    <property type="entry name" value="Leu-rich_rpt_4"/>
</dbReference>
<feature type="compositionally biased region" description="Low complexity" evidence="3">
    <location>
        <begin position="12"/>
        <end position="31"/>
    </location>
</feature>
<dbReference type="GO" id="GO:0061499">
    <property type="term" value="C:outer plaque of mitotic spindle pole body"/>
    <property type="evidence" value="ECO:0007669"/>
    <property type="project" value="TreeGrafter"/>
</dbReference>
<feature type="compositionally biased region" description="Acidic residues" evidence="3">
    <location>
        <begin position="256"/>
        <end position="266"/>
    </location>
</feature>
<dbReference type="InterPro" id="IPR032675">
    <property type="entry name" value="LRR_dom_sf"/>
</dbReference>
<dbReference type="Proteomes" id="UP000309601">
    <property type="component" value="Unassembled WGS sequence"/>
</dbReference>
<accession>A0A4T0PHT8</accession>
<dbReference type="Pfam" id="PF12799">
    <property type="entry name" value="LRR_4"/>
    <property type="match status" value="1"/>
</dbReference>
<evidence type="ECO:0000313" key="6">
    <source>
        <dbReference type="Proteomes" id="UP000307169"/>
    </source>
</evidence>
<dbReference type="GO" id="GO:0031028">
    <property type="term" value="P:septation initiation signaling"/>
    <property type="evidence" value="ECO:0007669"/>
    <property type="project" value="TreeGrafter"/>
</dbReference>
<feature type="compositionally biased region" description="Polar residues" evidence="3">
    <location>
        <begin position="289"/>
        <end position="308"/>
    </location>
</feature>